<sequence>MKKWLICLPLFLAACTARERIGTVDDRLTEETYETYLRIREFGQRNHTLFGQQDATVYGIGWSGDENRSDIESVCGRRVGLYGWDIGGVEYGDSLNIDGVPFDRIRREIVAAYGRGGINTVSWHMRNPLNGESSWSPGDRVVGMMLPGGALHDGYRQWLDRAAAFIGSLRTADGTPVPVLFRPFHENNGEWFWWGAPYASAEEYKSLWRFTVDYLIREHDLHNLLFVFAPNYLSSREEYLSYYPGDDYVDIWGTDVYCFDDIAYFREVAARALDILRDLARESDKPYALTETGQECVREPQWWTQVLQPLVTDRNLSYVMVWRNAYNRPDHYYAPYPGQGSAEDFVRFVSSPSILMEDNMKTY</sequence>
<keyword evidence="3" id="KW-0326">Glycosidase</keyword>
<protein>
    <submittedName>
        <fullName evidence="5">Glycoside hydrolase family protein</fullName>
    </submittedName>
</protein>
<comment type="similarity">
    <text evidence="1">Belongs to the glycosyl hydrolase 26 family.</text>
</comment>
<name>A0A8S5S2T9_9CAUD</name>
<dbReference type="PROSITE" id="PS51257">
    <property type="entry name" value="PROKAR_LIPOPROTEIN"/>
    <property type="match status" value="1"/>
</dbReference>
<dbReference type="PANTHER" id="PTHR40079:SF4">
    <property type="entry name" value="GH26 DOMAIN-CONTAINING PROTEIN-RELATED"/>
    <property type="match status" value="1"/>
</dbReference>
<dbReference type="InterPro" id="IPR000805">
    <property type="entry name" value="Glyco_hydro_26"/>
</dbReference>
<dbReference type="EMBL" id="BK032514">
    <property type="protein sequence ID" value="DAF45257.1"/>
    <property type="molecule type" value="Genomic_DNA"/>
</dbReference>
<dbReference type="InterPro" id="IPR017853">
    <property type="entry name" value="GH"/>
</dbReference>
<dbReference type="PROSITE" id="PS51764">
    <property type="entry name" value="GH26"/>
    <property type="match status" value="1"/>
</dbReference>
<dbReference type="PANTHER" id="PTHR40079">
    <property type="entry name" value="MANNAN ENDO-1,4-BETA-MANNOSIDASE E-RELATED"/>
    <property type="match status" value="1"/>
</dbReference>
<evidence type="ECO:0000313" key="5">
    <source>
        <dbReference type="EMBL" id="DAF45257.1"/>
    </source>
</evidence>
<organism evidence="5">
    <name type="scientific">Siphoviridae sp. ctBLh2</name>
    <dbReference type="NCBI Taxonomy" id="2827803"/>
    <lineage>
        <taxon>Viruses</taxon>
        <taxon>Duplodnaviria</taxon>
        <taxon>Heunggongvirae</taxon>
        <taxon>Uroviricota</taxon>
        <taxon>Caudoviricetes</taxon>
    </lineage>
</organism>
<dbReference type="InterPro" id="IPR022790">
    <property type="entry name" value="GH26_dom"/>
</dbReference>
<dbReference type="Pfam" id="PF02156">
    <property type="entry name" value="Glyco_hydro_26"/>
    <property type="match status" value="1"/>
</dbReference>
<reference evidence="5" key="1">
    <citation type="journal article" date="2021" name="Proc. Natl. Acad. Sci. U.S.A.">
        <title>A Catalog of Tens of Thousands of Viruses from Human Metagenomes Reveals Hidden Associations with Chronic Diseases.</title>
        <authorList>
            <person name="Tisza M.J."/>
            <person name="Buck C.B."/>
        </authorList>
    </citation>
    <scope>NUCLEOTIDE SEQUENCE</scope>
    <source>
        <strain evidence="5">CtBLh2</strain>
    </source>
</reference>
<dbReference type="Gene3D" id="3.20.20.80">
    <property type="entry name" value="Glycosidases"/>
    <property type="match status" value="1"/>
</dbReference>
<evidence type="ECO:0000256" key="2">
    <source>
        <dbReference type="ARBA" id="ARBA00022801"/>
    </source>
</evidence>
<dbReference type="SUPFAM" id="SSF51445">
    <property type="entry name" value="(Trans)glycosidases"/>
    <property type="match status" value="1"/>
</dbReference>
<dbReference type="InterPro" id="IPR016714">
    <property type="entry name" value="MANB/E"/>
</dbReference>
<evidence type="ECO:0000259" key="4">
    <source>
        <dbReference type="PROSITE" id="PS51764"/>
    </source>
</evidence>
<feature type="domain" description="GH26" evidence="4">
    <location>
        <begin position="30"/>
        <end position="358"/>
    </location>
</feature>
<keyword evidence="2 5" id="KW-0378">Hydrolase</keyword>
<evidence type="ECO:0000256" key="3">
    <source>
        <dbReference type="ARBA" id="ARBA00023295"/>
    </source>
</evidence>
<evidence type="ECO:0000256" key="1">
    <source>
        <dbReference type="ARBA" id="ARBA00007754"/>
    </source>
</evidence>
<accession>A0A8S5S2T9</accession>
<proteinExistence type="inferred from homology"/>
<dbReference type="GO" id="GO:0006080">
    <property type="term" value="P:substituted mannan metabolic process"/>
    <property type="evidence" value="ECO:0007669"/>
    <property type="project" value="InterPro"/>
</dbReference>
<dbReference type="PIRSF" id="PIRSF018168">
    <property type="entry name" value="Mannan-1_4-beta-mannosidase"/>
    <property type="match status" value="1"/>
</dbReference>
<dbReference type="PRINTS" id="PR00739">
    <property type="entry name" value="GLHYDRLASE26"/>
</dbReference>
<dbReference type="GO" id="GO:0016985">
    <property type="term" value="F:mannan endo-1,4-beta-mannosidase activity"/>
    <property type="evidence" value="ECO:0007669"/>
    <property type="project" value="InterPro"/>
</dbReference>